<dbReference type="Pfam" id="PF13962">
    <property type="entry name" value="PGG"/>
    <property type="match status" value="1"/>
</dbReference>
<dbReference type="PANTHER" id="PTHR24177:SF103">
    <property type="entry name" value="PGG DOMAIN-CONTAINING PROTEIN"/>
    <property type="match status" value="1"/>
</dbReference>
<sequence>MAGNPATMQTASGSNTKPATNNGIDQKKRLSNYALKGDWNEVLSIYKLHPEVHDAKITRTDDTALHMAVSSGKEDVVKKLVDIISKTGDVAKKNAVKVQNERGNTPLHLAAAMGNVEMCKLIANADRGLIISIRNNENETPLFVAARNGKKDAFLCLHDLIIPGDGENAKTVKDYPYCRSRDGQTILHVAIEGEYFDLAYQIMCRYDDLRNSVNVQGHTPLHILAKNTSAFKSQMYLGWYENIIYLCTLVDELKFTRTYDKRIVKTFEEEKSPIRHPENYQTCINFYRVFKNAFRIFFRLNKEENQADTERQANTERDPDHPMFPANYQICYELIKLFSKSALIILGVGSRDIRKIQHKREKHTWSVQIMNKLLENSRQYEYLDNGQKPLNKQLDEDMFTAGKDEEQAPKDKGPEKQLNPIETLVKEVQAMRADLDKITAIEVRRDMEGWESPNTNIAPELKNETAILLAAKNGIKEMVEKIRVTFPRAIDDTDTDGKNIVLLAVESRQPHIYKLLLDWMVDNESIFRKVDNEGNSALHLAAKLGNYRPWLVSGAALQMQWEYKWYEFVKNSMPLHFFIHRNKKGETPRNIFTDTHKDLVKSSGEWLTNTAQSCSVVAALIAGVGFATVSAVPGGLKQDSSGRPVFENKIPFDIFSIAALVALCSSVTALVIFLAILTSRYQEKDFLKVLPRRLIFGLSAIFVSICAMLVSFSAGHFFVLKDSLKYMAFPVYAITCFPVTVFAMAQFPLYFDLIKAKYTGLPQRRQKVVA</sequence>
<dbReference type="Proteomes" id="UP000241394">
    <property type="component" value="Chromosome LG17"/>
</dbReference>
<dbReference type="PROSITE" id="PS50297">
    <property type="entry name" value="ANK_REP_REGION"/>
    <property type="match status" value="1"/>
</dbReference>
<feature type="domain" description="PGG" evidence="4">
    <location>
        <begin position="605"/>
        <end position="718"/>
    </location>
</feature>
<keyword evidence="3" id="KW-0472">Membrane</keyword>
<dbReference type="GO" id="GO:0016020">
    <property type="term" value="C:membrane"/>
    <property type="evidence" value="ECO:0007669"/>
    <property type="project" value="TreeGrafter"/>
</dbReference>
<dbReference type="SUPFAM" id="SSF48403">
    <property type="entry name" value="Ankyrin repeat"/>
    <property type="match status" value="2"/>
</dbReference>
<dbReference type="OrthoDB" id="20727at2759"/>
<dbReference type="PANTHER" id="PTHR24177">
    <property type="entry name" value="CASKIN"/>
    <property type="match status" value="1"/>
</dbReference>
<dbReference type="Pfam" id="PF12796">
    <property type="entry name" value="Ank_2"/>
    <property type="match status" value="2"/>
</dbReference>
<dbReference type="InterPro" id="IPR002110">
    <property type="entry name" value="Ankyrin_rpt"/>
</dbReference>
<feature type="compositionally biased region" description="Polar residues" evidence="2">
    <location>
        <begin position="1"/>
        <end position="24"/>
    </location>
</feature>
<proteinExistence type="predicted"/>
<gene>
    <name evidence="5" type="ORF">CEY00_Acc19522</name>
</gene>
<keyword evidence="3" id="KW-0812">Transmembrane</keyword>
<evidence type="ECO:0000313" key="6">
    <source>
        <dbReference type="Proteomes" id="UP000241394"/>
    </source>
</evidence>
<feature type="repeat" description="ANK" evidence="1">
    <location>
        <begin position="102"/>
        <end position="122"/>
    </location>
</feature>
<dbReference type="InterPro" id="IPR036770">
    <property type="entry name" value="Ankyrin_rpt-contain_sf"/>
</dbReference>
<dbReference type="OMA" id="CECIAKD"/>
<dbReference type="Gramene" id="PSS06360">
    <property type="protein sequence ID" value="PSS06360"/>
    <property type="gene ID" value="CEY00_Acc19522"/>
</dbReference>
<dbReference type="EMBL" id="NKQK01000017">
    <property type="protein sequence ID" value="PSS06360.1"/>
    <property type="molecule type" value="Genomic_DNA"/>
</dbReference>
<dbReference type="InterPro" id="IPR026961">
    <property type="entry name" value="PGG_dom"/>
</dbReference>
<evidence type="ECO:0000256" key="2">
    <source>
        <dbReference type="SAM" id="MobiDB-lite"/>
    </source>
</evidence>
<feature type="transmembrane region" description="Helical" evidence="3">
    <location>
        <begin position="698"/>
        <end position="719"/>
    </location>
</feature>
<feature type="transmembrane region" description="Helical" evidence="3">
    <location>
        <begin position="731"/>
        <end position="751"/>
    </location>
</feature>
<keyword evidence="1" id="KW-0040">ANK repeat</keyword>
<keyword evidence="6" id="KW-1185">Reference proteome</keyword>
<feature type="region of interest" description="Disordered" evidence="2">
    <location>
        <begin position="1"/>
        <end position="25"/>
    </location>
</feature>
<reference evidence="6" key="2">
    <citation type="journal article" date="2018" name="BMC Genomics">
        <title>A manually annotated Actinidia chinensis var. chinensis (kiwifruit) genome highlights the challenges associated with draft genomes and gene prediction in plants.</title>
        <authorList>
            <person name="Pilkington S.M."/>
            <person name="Crowhurst R."/>
            <person name="Hilario E."/>
            <person name="Nardozza S."/>
            <person name="Fraser L."/>
            <person name="Peng Y."/>
            <person name="Gunaseelan K."/>
            <person name="Simpson R."/>
            <person name="Tahir J."/>
            <person name="Deroles S.C."/>
            <person name="Templeton K."/>
            <person name="Luo Z."/>
            <person name="Davy M."/>
            <person name="Cheng C."/>
            <person name="McNeilage M."/>
            <person name="Scaglione D."/>
            <person name="Liu Y."/>
            <person name="Zhang Q."/>
            <person name="Datson P."/>
            <person name="De Silva N."/>
            <person name="Gardiner S.E."/>
            <person name="Bassett H."/>
            <person name="Chagne D."/>
            <person name="McCallum J."/>
            <person name="Dzierzon H."/>
            <person name="Deng C."/>
            <person name="Wang Y.Y."/>
            <person name="Barron L."/>
            <person name="Manako K."/>
            <person name="Bowen J."/>
            <person name="Foster T.M."/>
            <person name="Erridge Z.A."/>
            <person name="Tiffin H."/>
            <person name="Waite C.N."/>
            <person name="Davies K.M."/>
            <person name="Grierson E.P."/>
            <person name="Laing W.A."/>
            <person name="Kirk R."/>
            <person name="Chen X."/>
            <person name="Wood M."/>
            <person name="Montefiori M."/>
            <person name="Brummell D.A."/>
            <person name="Schwinn K.E."/>
            <person name="Catanach A."/>
            <person name="Fullerton C."/>
            <person name="Li D."/>
            <person name="Meiyalaghan S."/>
            <person name="Nieuwenhuizen N."/>
            <person name="Read N."/>
            <person name="Prakash R."/>
            <person name="Hunter D."/>
            <person name="Zhang H."/>
            <person name="McKenzie M."/>
            <person name="Knabel M."/>
            <person name="Harris A."/>
            <person name="Allan A.C."/>
            <person name="Gleave A."/>
            <person name="Chen A."/>
            <person name="Janssen B.J."/>
            <person name="Plunkett B."/>
            <person name="Ampomah-Dwamena C."/>
            <person name="Voogd C."/>
            <person name="Leif D."/>
            <person name="Lafferty D."/>
            <person name="Souleyre E.J.F."/>
            <person name="Varkonyi-Gasic E."/>
            <person name="Gambi F."/>
            <person name="Hanley J."/>
            <person name="Yao J.L."/>
            <person name="Cheung J."/>
            <person name="David K.M."/>
            <person name="Warren B."/>
            <person name="Marsh K."/>
            <person name="Snowden K.C."/>
            <person name="Lin-Wang K."/>
            <person name="Brian L."/>
            <person name="Martinez-Sanchez M."/>
            <person name="Wang M."/>
            <person name="Ileperuma N."/>
            <person name="Macnee N."/>
            <person name="Campin R."/>
            <person name="McAtee P."/>
            <person name="Drummond R.S.M."/>
            <person name="Espley R.V."/>
            <person name="Ireland H.S."/>
            <person name="Wu R."/>
            <person name="Atkinson R.G."/>
            <person name="Karunairetnam S."/>
            <person name="Bulley S."/>
            <person name="Chunkath S."/>
            <person name="Hanley Z."/>
            <person name="Storey R."/>
            <person name="Thrimawithana A.H."/>
            <person name="Thomson S."/>
            <person name="David C."/>
            <person name="Testolin R."/>
            <person name="Huang H."/>
            <person name="Hellens R.P."/>
            <person name="Schaffer R.J."/>
        </authorList>
    </citation>
    <scope>NUCLEOTIDE SEQUENCE [LARGE SCALE GENOMIC DNA]</scope>
    <source>
        <strain evidence="6">cv. Red5</strain>
    </source>
</reference>
<evidence type="ECO:0000256" key="3">
    <source>
        <dbReference type="SAM" id="Phobius"/>
    </source>
</evidence>
<dbReference type="PROSITE" id="PS50088">
    <property type="entry name" value="ANK_REPEAT"/>
    <property type="match status" value="1"/>
</dbReference>
<dbReference type="SMART" id="SM00248">
    <property type="entry name" value="ANK"/>
    <property type="match status" value="6"/>
</dbReference>
<evidence type="ECO:0000313" key="5">
    <source>
        <dbReference type="EMBL" id="PSS06360.1"/>
    </source>
</evidence>
<dbReference type="InParanoid" id="A0A2R6QE14"/>
<organism evidence="5 6">
    <name type="scientific">Actinidia chinensis var. chinensis</name>
    <name type="common">Chinese soft-hair kiwi</name>
    <dbReference type="NCBI Taxonomy" id="1590841"/>
    <lineage>
        <taxon>Eukaryota</taxon>
        <taxon>Viridiplantae</taxon>
        <taxon>Streptophyta</taxon>
        <taxon>Embryophyta</taxon>
        <taxon>Tracheophyta</taxon>
        <taxon>Spermatophyta</taxon>
        <taxon>Magnoliopsida</taxon>
        <taxon>eudicotyledons</taxon>
        <taxon>Gunneridae</taxon>
        <taxon>Pentapetalae</taxon>
        <taxon>asterids</taxon>
        <taxon>Ericales</taxon>
        <taxon>Actinidiaceae</taxon>
        <taxon>Actinidia</taxon>
    </lineage>
</organism>
<evidence type="ECO:0000256" key="1">
    <source>
        <dbReference type="PROSITE-ProRule" id="PRU00023"/>
    </source>
</evidence>
<accession>A0A2R6QE14</accession>
<keyword evidence="3" id="KW-1133">Transmembrane helix</keyword>
<comment type="caution">
    <text evidence="5">The sequence shown here is derived from an EMBL/GenBank/DDBJ whole genome shotgun (WGS) entry which is preliminary data.</text>
</comment>
<protein>
    <submittedName>
        <fullName evidence="5">Nuclear factor NF-kappa-B p50 subunit like</fullName>
    </submittedName>
</protein>
<evidence type="ECO:0000259" key="4">
    <source>
        <dbReference type="Pfam" id="PF13962"/>
    </source>
</evidence>
<feature type="transmembrane region" description="Helical" evidence="3">
    <location>
        <begin position="654"/>
        <end position="677"/>
    </location>
</feature>
<reference evidence="5 6" key="1">
    <citation type="submission" date="2017-07" db="EMBL/GenBank/DDBJ databases">
        <title>An improved, manually edited Actinidia chinensis var. chinensis (kiwifruit) genome highlights the challenges associated with draft genomes and gene prediction in plants.</title>
        <authorList>
            <person name="Pilkington S."/>
            <person name="Crowhurst R."/>
            <person name="Hilario E."/>
            <person name="Nardozza S."/>
            <person name="Fraser L."/>
            <person name="Peng Y."/>
            <person name="Gunaseelan K."/>
            <person name="Simpson R."/>
            <person name="Tahir J."/>
            <person name="Deroles S."/>
            <person name="Templeton K."/>
            <person name="Luo Z."/>
            <person name="Davy M."/>
            <person name="Cheng C."/>
            <person name="Mcneilage M."/>
            <person name="Scaglione D."/>
            <person name="Liu Y."/>
            <person name="Zhang Q."/>
            <person name="Datson P."/>
            <person name="De Silva N."/>
            <person name="Gardiner S."/>
            <person name="Bassett H."/>
            <person name="Chagne D."/>
            <person name="Mccallum J."/>
            <person name="Dzierzon H."/>
            <person name="Deng C."/>
            <person name="Wang Y.-Y."/>
            <person name="Barron N."/>
            <person name="Manako K."/>
            <person name="Bowen J."/>
            <person name="Foster T."/>
            <person name="Erridge Z."/>
            <person name="Tiffin H."/>
            <person name="Waite C."/>
            <person name="Davies K."/>
            <person name="Grierson E."/>
            <person name="Laing W."/>
            <person name="Kirk R."/>
            <person name="Chen X."/>
            <person name="Wood M."/>
            <person name="Montefiori M."/>
            <person name="Brummell D."/>
            <person name="Schwinn K."/>
            <person name="Catanach A."/>
            <person name="Fullerton C."/>
            <person name="Li D."/>
            <person name="Meiyalaghan S."/>
            <person name="Nieuwenhuizen N."/>
            <person name="Read N."/>
            <person name="Prakash R."/>
            <person name="Hunter D."/>
            <person name="Zhang H."/>
            <person name="Mckenzie M."/>
            <person name="Knabel M."/>
            <person name="Harris A."/>
            <person name="Allan A."/>
            <person name="Chen A."/>
            <person name="Janssen B."/>
            <person name="Plunkett B."/>
            <person name="Dwamena C."/>
            <person name="Voogd C."/>
            <person name="Leif D."/>
            <person name="Lafferty D."/>
            <person name="Souleyre E."/>
            <person name="Varkonyi-Gasic E."/>
            <person name="Gambi F."/>
            <person name="Hanley J."/>
            <person name="Yao J.-L."/>
            <person name="Cheung J."/>
            <person name="David K."/>
            <person name="Warren B."/>
            <person name="Marsh K."/>
            <person name="Snowden K."/>
            <person name="Lin-Wang K."/>
            <person name="Brian L."/>
            <person name="Martinez-Sanchez M."/>
            <person name="Wang M."/>
            <person name="Ileperuma N."/>
            <person name="Macnee N."/>
            <person name="Campin R."/>
            <person name="Mcatee P."/>
            <person name="Drummond R."/>
            <person name="Espley R."/>
            <person name="Ireland H."/>
            <person name="Wu R."/>
            <person name="Atkinson R."/>
            <person name="Karunairetnam S."/>
            <person name="Bulley S."/>
            <person name="Chunkath S."/>
            <person name="Hanley Z."/>
            <person name="Storey R."/>
            <person name="Thrimawithana A."/>
            <person name="Thomson S."/>
            <person name="David C."/>
            <person name="Testolin R."/>
        </authorList>
    </citation>
    <scope>NUCLEOTIDE SEQUENCE [LARGE SCALE GENOMIC DNA]</scope>
    <source>
        <strain evidence="6">cv. Red5</strain>
        <tissue evidence="5">Young leaf</tissue>
    </source>
</reference>
<dbReference type="STRING" id="1590841.A0A2R6QE14"/>
<dbReference type="AlphaFoldDB" id="A0A2R6QE14"/>
<name>A0A2R6QE14_ACTCC</name>
<dbReference type="Gene3D" id="1.25.40.20">
    <property type="entry name" value="Ankyrin repeat-containing domain"/>
    <property type="match status" value="2"/>
</dbReference>